<name>A0A098AVW7_DESHA</name>
<accession>A0A098AVW7</accession>
<reference evidence="3" key="1">
    <citation type="submission" date="2014-07" db="EMBL/GenBank/DDBJ databases">
        <authorList>
            <person name="Hornung V.Bastian."/>
        </authorList>
    </citation>
    <scope>NUCLEOTIDE SEQUENCE</scope>
    <source>
        <strain evidence="3">PCE-S</strain>
    </source>
</reference>
<organism evidence="3">
    <name type="scientific">Desulfitobacterium hafniense</name>
    <name type="common">Desulfitobacterium frappieri</name>
    <dbReference type="NCBI Taxonomy" id="49338"/>
    <lineage>
        <taxon>Bacteria</taxon>
        <taxon>Bacillati</taxon>
        <taxon>Bacillota</taxon>
        <taxon>Clostridia</taxon>
        <taxon>Eubacteriales</taxon>
        <taxon>Desulfitobacteriaceae</taxon>
        <taxon>Desulfitobacterium</taxon>
    </lineage>
</organism>
<dbReference type="InterPro" id="IPR018873">
    <property type="entry name" value="KilA-N_DNA-bd_domain"/>
</dbReference>
<sequence>MSNLIPITHKGQRILTTDQLAQVYETDVNNIQANFKRNESHFVEGVHYFKLEGAALKDFKNQPIMSQLVSKHTSQLYLWTERGANRHCKILDTDKAWEQFDHLEETYFKVKENKPTLPQTYAEALRELADAWEENQRMLPKAQYFDNLVDRNLLTSFRDTAKELKIKESAFIAWLLEKKYIYRDHSGKLKPYAEYVPKLFEMKEWTSEKKAGSQTLITPRGRETFRLLLKKQIA</sequence>
<proteinExistence type="predicted"/>
<dbReference type="Pfam" id="PF03374">
    <property type="entry name" value="ANT"/>
    <property type="match status" value="1"/>
</dbReference>
<gene>
    <name evidence="3" type="ORF">DPCES_0852</name>
</gene>
<dbReference type="RefSeq" id="WP_210166139.1">
    <property type="nucleotide sequence ID" value="NZ_LK996017.1"/>
</dbReference>
<feature type="domain" description="Antirepressor protein C-terminal" evidence="1">
    <location>
        <begin position="134"/>
        <end position="231"/>
    </location>
</feature>
<protein>
    <submittedName>
        <fullName evidence="3">Phage-related protein</fullName>
    </submittedName>
</protein>
<dbReference type="EMBL" id="LK996017">
    <property type="protein sequence ID" value="CDX00739.1"/>
    <property type="molecule type" value="Genomic_DNA"/>
</dbReference>
<dbReference type="InterPro" id="IPR005039">
    <property type="entry name" value="Ant_C"/>
</dbReference>
<evidence type="ECO:0000313" key="3">
    <source>
        <dbReference type="EMBL" id="CDX00739.1"/>
    </source>
</evidence>
<dbReference type="GO" id="GO:0003677">
    <property type="term" value="F:DNA binding"/>
    <property type="evidence" value="ECO:0007669"/>
    <property type="project" value="InterPro"/>
</dbReference>
<evidence type="ECO:0000259" key="2">
    <source>
        <dbReference type="Pfam" id="PF10543"/>
    </source>
</evidence>
<dbReference type="PATRIC" id="fig|49338.4.peg.916"/>
<evidence type="ECO:0000259" key="1">
    <source>
        <dbReference type="Pfam" id="PF03374"/>
    </source>
</evidence>
<dbReference type="AlphaFoldDB" id="A0A098AVW7"/>
<feature type="domain" description="KilA-N DNA-binding" evidence="2">
    <location>
        <begin position="7"/>
        <end position="90"/>
    </location>
</feature>
<dbReference type="Pfam" id="PF10543">
    <property type="entry name" value="ORF6N"/>
    <property type="match status" value="1"/>
</dbReference>